<dbReference type="Proteomes" id="UP000828390">
    <property type="component" value="Unassembled WGS sequence"/>
</dbReference>
<name>A0A9D4DEH3_DREPO</name>
<proteinExistence type="predicted"/>
<comment type="caution">
    <text evidence="1">The sequence shown here is derived from an EMBL/GenBank/DDBJ whole genome shotgun (WGS) entry which is preliminary data.</text>
</comment>
<dbReference type="Gene3D" id="3.90.640.10">
    <property type="entry name" value="Actin, Chain A, domain 4"/>
    <property type="match status" value="1"/>
</dbReference>
<protein>
    <submittedName>
        <fullName evidence="1">Uncharacterized protein</fullName>
    </submittedName>
</protein>
<evidence type="ECO:0000313" key="2">
    <source>
        <dbReference type="Proteomes" id="UP000828390"/>
    </source>
</evidence>
<reference evidence="1" key="2">
    <citation type="submission" date="2020-11" db="EMBL/GenBank/DDBJ databases">
        <authorList>
            <person name="McCartney M.A."/>
            <person name="Auch B."/>
            <person name="Kono T."/>
            <person name="Mallez S."/>
            <person name="Becker A."/>
            <person name="Gohl D.M."/>
            <person name="Silverstein K.A.T."/>
            <person name="Koren S."/>
            <person name="Bechman K.B."/>
            <person name="Herman A."/>
            <person name="Abrahante J.E."/>
            <person name="Garbe J."/>
        </authorList>
    </citation>
    <scope>NUCLEOTIDE SEQUENCE</scope>
    <source>
        <strain evidence="1">Duluth1</strain>
        <tissue evidence="1">Whole animal</tissue>
    </source>
</reference>
<reference evidence="1" key="1">
    <citation type="journal article" date="2019" name="bioRxiv">
        <title>The Genome of the Zebra Mussel, Dreissena polymorpha: A Resource for Invasive Species Research.</title>
        <authorList>
            <person name="McCartney M.A."/>
            <person name="Auch B."/>
            <person name="Kono T."/>
            <person name="Mallez S."/>
            <person name="Zhang Y."/>
            <person name="Obille A."/>
            <person name="Becker A."/>
            <person name="Abrahante J.E."/>
            <person name="Garbe J."/>
            <person name="Badalamenti J.P."/>
            <person name="Herman A."/>
            <person name="Mangelson H."/>
            <person name="Liachko I."/>
            <person name="Sullivan S."/>
            <person name="Sone E.D."/>
            <person name="Koren S."/>
            <person name="Silverstein K.A.T."/>
            <person name="Beckman K.B."/>
            <person name="Gohl D.M."/>
        </authorList>
    </citation>
    <scope>NUCLEOTIDE SEQUENCE</scope>
    <source>
        <strain evidence="1">Duluth1</strain>
        <tissue evidence="1">Whole animal</tissue>
    </source>
</reference>
<accession>A0A9D4DEH3</accession>
<evidence type="ECO:0000313" key="1">
    <source>
        <dbReference type="EMBL" id="KAH3748157.1"/>
    </source>
</evidence>
<organism evidence="1 2">
    <name type="scientific">Dreissena polymorpha</name>
    <name type="common">Zebra mussel</name>
    <name type="synonym">Mytilus polymorpha</name>
    <dbReference type="NCBI Taxonomy" id="45954"/>
    <lineage>
        <taxon>Eukaryota</taxon>
        <taxon>Metazoa</taxon>
        <taxon>Spiralia</taxon>
        <taxon>Lophotrochozoa</taxon>
        <taxon>Mollusca</taxon>
        <taxon>Bivalvia</taxon>
        <taxon>Autobranchia</taxon>
        <taxon>Heteroconchia</taxon>
        <taxon>Euheterodonta</taxon>
        <taxon>Imparidentia</taxon>
        <taxon>Neoheterodontei</taxon>
        <taxon>Myida</taxon>
        <taxon>Dreissenoidea</taxon>
        <taxon>Dreissenidae</taxon>
        <taxon>Dreissena</taxon>
    </lineage>
</organism>
<keyword evidence="2" id="KW-1185">Reference proteome</keyword>
<sequence>MAGRDVIDYLMKILTERCCSFRTTAEREIVLDIIVALVFQPSLLVSKKPHTTAS</sequence>
<dbReference type="AlphaFoldDB" id="A0A9D4DEH3"/>
<gene>
    <name evidence="1" type="ORF">DPMN_182594</name>
</gene>
<dbReference type="EMBL" id="JAIWYP010000010">
    <property type="protein sequence ID" value="KAH3748157.1"/>
    <property type="molecule type" value="Genomic_DNA"/>
</dbReference>